<feature type="transmembrane region" description="Helical" evidence="1">
    <location>
        <begin position="181"/>
        <end position="200"/>
    </location>
</feature>
<sequence>MSSDLTARAHRGARWKKAAPWTHVRLLLVLAWLVLTVTAMATGQRHSSYADLQAAIASGAVHHVSVTADLPAGSTGSALVEVSWREGWTKRIAEFRQVRGLDAGSVSSQDGEPVIHGDLDQVLRADRPDLVITRGERPGTWSDLLGWRVSIAVGLTALALGLAQTVVLIAGPAPWWATRWAWFWLSWTWVGTLAFLLLAGPTPGVRIDGAGRRRLGGWWALLIAVVVGSVFSAGSI</sequence>
<dbReference type="EMBL" id="VKAC01000021">
    <property type="protein sequence ID" value="TXR51579.1"/>
    <property type="molecule type" value="Genomic_DNA"/>
</dbReference>
<evidence type="ECO:0000313" key="2">
    <source>
        <dbReference type="EMBL" id="TXR51579.1"/>
    </source>
</evidence>
<keyword evidence="3" id="KW-1185">Reference proteome</keyword>
<keyword evidence="1" id="KW-1133">Transmembrane helix</keyword>
<reference evidence="2 3" key="1">
    <citation type="submission" date="2019-07" db="EMBL/GenBank/DDBJ databases">
        <title>Quadrisphaera sp. strain DD2A genome sequencing and assembly.</title>
        <authorList>
            <person name="Kim I."/>
        </authorList>
    </citation>
    <scope>NUCLEOTIDE SEQUENCE [LARGE SCALE GENOMIC DNA]</scope>
    <source>
        <strain evidence="2 3">DD2A</strain>
    </source>
</reference>
<gene>
    <name evidence="2" type="ORF">FMM08_22280</name>
</gene>
<name>A0A5C8Z2U8_9ACTN</name>
<dbReference type="RefSeq" id="WP_147928554.1">
    <property type="nucleotide sequence ID" value="NZ_VKAC01000021.1"/>
</dbReference>
<protein>
    <submittedName>
        <fullName evidence="2">Uncharacterized protein</fullName>
    </submittedName>
</protein>
<dbReference type="OrthoDB" id="3784740at2"/>
<evidence type="ECO:0000256" key="1">
    <source>
        <dbReference type="SAM" id="Phobius"/>
    </source>
</evidence>
<comment type="caution">
    <text evidence="2">The sequence shown here is derived from an EMBL/GenBank/DDBJ whole genome shotgun (WGS) entry which is preliminary data.</text>
</comment>
<organism evidence="2 3">
    <name type="scientific">Quadrisphaera setariae</name>
    <dbReference type="NCBI Taxonomy" id="2593304"/>
    <lineage>
        <taxon>Bacteria</taxon>
        <taxon>Bacillati</taxon>
        <taxon>Actinomycetota</taxon>
        <taxon>Actinomycetes</taxon>
        <taxon>Kineosporiales</taxon>
        <taxon>Kineosporiaceae</taxon>
        <taxon>Quadrisphaera</taxon>
    </lineage>
</organism>
<feature type="transmembrane region" description="Helical" evidence="1">
    <location>
        <begin position="145"/>
        <end position="169"/>
    </location>
</feature>
<accession>A0A5C8Z2U8</accession>
<proteinExistence type="predicted"/>
<dbReference type="Proteomes" id="UP000321234">
    <property type="component" value="Unassembled WGS sequence"/>
</dbReference>
<feature type="transmembrane region" description="Helical" evidence="1">
    <location>
        <begin position="215"/>
        <end position="234"/>
    </location>
</feature>
<dbReference type="AlphaFoldDB" id="A0A5C8Z2U8"/>
<keyword evidence="1" id="KW-0472">Membrane</keyword>
<evidence type="ECO:0000313" key="3">
    <source>
        <dbReference type="Proteomes" id="UP000321234"/>
    </source>
</evidence>
<keyword evidence="1" id="KW-0812">Transmembrane</keyword>